<dbReference type="CDD" id="cd05271">
    <property type="entry name" value="NDUFA9_like_SDR_a"/>
    <property type="match status" value="1"/>
</dbReference>
<gene>
    <name evidence="2" type="ORF">SAMN05216257_101570</name>
</gene>
<accession>A0A1G8Z3Y4</accession>
<evidence type="ECO:0000313" key="3">
    <source>
        <dbReference type="Proteomes" id="UP000199328"/>
    </source>
</evidence>
<evidence type="ECO:0000313" key="2">
    <source>
        <dbReference type="EMBL" id="SDK09832.1"/>
    </source>
</evidence>
<dbReference type="Pfam" id="PF01370">
    <property type="entry name" value="Epimerase"/>
    <property type="match status" value="1"/>
</dbReference>
<dbReference type="OrthoDB" id="9776313at2"/>
<dbReference type="InterPro" id="IPR051207">
    <property type="entry name" value="ComplexI_NDUFA9_subunit"/>
</dbReference>
<dbReference type="GO" id="GO:0044877">
    <property type="term" value="F:protein-containing complex binding"/>
    <property type="evidence" value="ECO:0007669"/>
    <property type="project" value="TreeGrafter"/>
</dbReference>
<evidence type="ECO:0000259" key="1">
    <source>
        <dbReference type="Pfam" id="PF01370"/>
    </source>
</evidence>
<dbReference type="InterPro" id="IPR001509">
    <property type="entry name" value="Epimerase_deHydtase"/>
</dbReference>
<dbReference type="PANTHER" id="PTHR12126:SF11">
    <property type="entry name" value="NADH DEHYDROGENASE [UBIQUINONE] 1 ALPHA SUBCOMPLEX SUBUNIT 9, MITOCHONDRIAL"/>
    <property type="match status" value="1"/>
</dbReference>
<organism evidence="2 3">
    <name type="scientific">Meinhardsimonia xiamenensis</name>
    <dbReference type="NCBI Taxonomy" id="990712"/>
    <lineage>
        <taxon>Bacteria</taxon>
        <taxon>Pseudomonadati</taxon>
        <taxon>Pseudomonadota</taxon>
        <taxon>Alphaproteobacteria</taxon>
        <taxon>Rhodobacterales</taxon>
        <taxon>Paracoccaceae</taxon>
        <taxon>Meinhardsimonia</taxon>
    </lineage>
</organism>
<name>A0A1G8Z3Y4_9RHOB</name>
<dbReference type="FunFam" id="3.40.50.720:FF:000702">
    <property type="entry name" value="NADH dehydrogenase (Ubiquinone)"/>
    <property type="match status" value="1"/>
</dbReference>
<keyword evidence="3" id="KW-1185">Reference proteome</keyword>
<proteinExistence type="predicted"/>
<dbReference type="Proteomes" id="UP000199328">
    <property type="component" value="Unassembled WGS sequence"/>
</dbReference>
<dbReference type="AlphaFoldDB" id="A0A1G8Z3Y4"/>
<reference evidence="3" key="1">
    <citation type="submission" date="2016-10" db="EMBL/GenBank/DDBJ databases">
        <authorList>
            <person name="Varghese N."/>
            <person name="Submissions S."/>
        </authorList>
    </citation>
    <scope>NUCLEOTIDE SEQUENCE [LARGE SCALE GENOMIC DNA]</scope>
    <source>
        <strain evidence="3">CGMCC 1.10789</strain>
    </source>
</reference>
<dbReference type="SUPFAM" id="SSF51735">
    <property type="entry name" value="NAD(P)-binding Rossmann-fold domains"/>
    <property type="match status" value="1"/>
</dbReference>
<dbReference type="PANTHER" id="PTHR12126">
    <property type="entry name" value="NADH-UBIQUINONE OXIDOREDUCTASE 39 KDA SUBUNIT-RELATED"/>
    <property type="match status" value="1"/>
</dbReference>
<sequence length="332" mass="35951">MSRLVTVFGGSGFIGRYITERLAEDGWRIRVAVRRPNEALFTRTYGVPGQIEPVFANIRDEASVRLATRSADAVVNCVGVLTPSGANSFSAVHDEGAGRVARIAAEEGVERVVHVSALGADPQSPSLYARTKAAGEAAVLAARPDAVILRPSVVFGPEDQFFNRFAAMARMSPVIPVFGARTRFQPVYVEDVAAAAVNAIDNDETAGVYELGGPEIDDFAGLMRRMLDVIERRRLILPLPFWAGAAIGGVSEALSALTIGLLTPPVTRDQIRLLRRDNVVSETARGLIDLGVTPTPMEAVLPEYLWPYRPLGQYAAIRDSARRLRARHRHGA</sequence>
<dbReference type="EMBL" id="FNFV01000001">
    <property type="protein sequence ID" value="SDK09832.1"/>
    <property type="molecule type" value="Genomic_DNA"/>
</dbReference>
<dbReference type="InterPro" id="IPR036291">
    <property type="entry name" value="NAD(P)-bd_dom_sf"/>
</dbReference>
<protein>
    <submittedName>
        <fullName evidence="2">NADH dehydrogenase</fullName>
    </submittedName>
</protein>
<dbReference type="RefSeq" id="WP_092497922.1">
    <property type="nucleotide sequence ID" value="NZ_FNFV01000001.1"/>
</dbReference>
<dbReference type="STRING" id="990712.SAMN05216257_101570"/>
<feature type="domain" description="NAD-dependent epimerase/dehydratase" evidence="1">
    <location>
        <begin position="5"/>
        <end position="212"/>
    </location>
</feature>
<dbReference type="Gene3D" id="3.40.50.720">
    <property type="entry name" value="NAD(P)-binding Rossmann-like Domain"/>
    <property type="match status" value="1"/>
</dbReference>